<keyword evidence="1" id="KW-1133">Transmembrane helix</keyword>
<sequence length="93" mass="9963">MNENDEIDNLRRKWRAGEASGDEIRRCRALMLKKDQAFHKPSLGLLCSLGVVCAGALYFLGWIVAIGLAVVGVCAVIGLLTSSKVGGNSDIDD</sequence>
<geneLocation type="plasmid" evidence="2">
    <name>p519119-DIM</name>
</geneLocation>
<dbReference type="EMBL" id="MN208061">
    <property type="protein sequence ID" value="QNI15828.1"/>
    <property type="molecule type" value="Genomic_DNA"/>
</dbReference>
<dbReference type="EMBL" id="MN208063">
    <property type="protein sequence ID" value="QNI16779.1"/>
    <property type="molecule type" value="Genomic_DNA"/>
</dbReference>
<proteinExistence type="predicted"/>
<geneLocation type="plasmid" evidence="3">
    <name>p60503-DIM</name>
</geneLocation>
<keyword evidence="1" id="KW-0472">Membrane</keyword>
<reference evidence="3" key="1">
    <citation type="submission" date="2019-07" db="EMBL/GenBank/DDBJ databases">
        <authorList>
            <person name="Jiang X."/>
            <person name="Yuan M."/>
            <person name="Zhou D."/>
        </authorList>
    </citation>
    <scope>NUCLEOTIDE SEQUENCE</scope>
    <source>
        <strain evidence="3">60503</strain>
        <plasmid evidence="3">p60503-DIM</plasmid>
    </source>
</reference>
<protein>
    <submittedName>
        <fullName evidence="2">Uncharacterized protein</fullName>
    </submittedName>
</protein>
<evidence type="ECO:0000313" key="2">
    <source>
        <dbReference type="EMBL" id="QNI15828.1"/>
    </source>
</evidence>
<evidence type="ECO:0000313" key="3">
    <source>
        <dbReference type="EMBL" id="QNI16779.1"/>
    </source>
</evidence>
<keyword evidence="1" id="KW-0812">Transmembrane</keyword>
<dbReference type="AlphaFoldDB" id="A0A7G8AA07"/>
<name>A0A7G8AA07_PSEAI</name>
<keyword evidence="2" id="KW-0614">Plasmid</keyword>
<dbReference type="RefSeq" id="WP_189671906.1">
    <property type="nucleotide sequence ID" value="NZ_CP096957.1"/>
</dbReference>
<organism evidence="2">
    <name type="scientific">Pseudomonas aeruginosa</name>
    <dbReference type="NCBI Taxonomy" id="287"/>
    <lineage>
        <taxon>Bacteria</taxon>
        <taxon>Pseudomonadati</taxon>
        <taxon>Pseudomonadota</taxon>
        <taxon>Gammaproteobacteria</taxon>
        <taxon>Pseudomonadales</taxon>
        <taxon>Pseudomonadaceae</taxon>
        <taxon>Pseudomonas</taxon>
    </lineage>
</organism>
<accession>A0A7G8AA07</accession>
<reference evidence="2" key="2">
    <citation type="journal article" date="2020" name="J. Antimicrob. Chemother.">
        <title>Plasmids of novel incompatibility group IncpRBL16 from Pseudomonas species.</title>
        <authorList>
            <person name="Jiang X."/>
            <person name="Yin Z."/>
            <person name="Yuan M."/>
            <person name="Cheng Q."/>
            <person name="Hu L."/>
            <person name="Xu Y."/>
            <person name="Yang W."/>
            <person name="Yang H."/>
            <person name="Zhao Y."/>
            <person name="Zhao X."/>
            <person name="Gao B."/>
            <person name="Dai E."/>
            <person name="Song Y."/>
            <person name="Zhou D."/>
        </authorList>
    </citation>
    <scope>NUCLEOTIDE SEQUENCE</scope>
    <source>
        <strain evidence="2">1705-19119</strain>
        <plasmid evidence="2">p519119-DIM</plasmid>
    </source>
</reference>
<evidence type="ECO:0000256" key="1">
    <source>
        <dbReference type="SAM" id="Phobius"/>
    </source>
</evidence>
<feature type="transmembrane region" description="Helical" evidence="1">
    <location>
        <begin position="56"/>
        <end position="80"/>
    </location>
</feature>